<dbReference type="SUPFAM" id="SSF52540">
    <property type="entry name" value="P-loop containing nucleoside triphosphate hydrolases"/>
    <property type="match status" value="1"/>
</dbReference>
<dbReference type="Proteomes" id="UP000311713">
    <property type="component" value="Unassembled WGS sequence"/>
</dbReference>
<dbReference type="GO" id="GO:0043531">
    <property type="term" value="F:ADP binding"/>
    <property type="evidence" value="ECO:0007669"/>
    <property type="project" value="InterPro"/>
</dbReference>
<reference evidence="2 3" key="1">
    <citation type="submission" date="2019-06" db="EMBL/GenBank/DDBJ databases">
        <title>Draft genome of Streptomyces sedi sp. JCM16909.</title>
        <authorList>
            <person name="Klykleung N."/>
            <person name="Tanasupawat S."/>
            <person name="Kudo T."/>
            <person name="Yuki M."/>
            <person name="Ohkuma M."/>
        </authorList>
    </citation>
    <scope>NUCLEOTIDE SEQUENCE [LARGE SCALE GENOMIC DNA]</scope>
    <source>
        <strain evidence="2 3">JCM 16909</strain>
    </source>
</reference>
<feature type="region of interest" description="Disordered" evidence="1">
    <location>
        <begin position="1"/>
        <end position="23"/>
    </location>
</feature>
<dbReference type="OrthoDB" id="3311584at2"/>
<evidence type="ECO:0000256" key="1">
    <source>
        <dbReference type="SAM" id="MobiDB-lite"/>
    </source>
</evidence>
<sequence>MAGGGSESGAGAPSVRNDLSGVVNGPAFQVGQIHGGVTFQVREEPRAPGVRPDQVPSFSGRFRNRRTETGRLNELLDERRDEGASPRPVVLRALPGMGKTALACHWARSVGDAFPDGQIFVDFARLRDGLGADVSEALAMCLRALGVADAYMPHTLAERANELRSRTAGKRLLILLDDVQQPAHVRALLPRDAGSLLLVTSNQDMEELALDGAELLALEPLDAEVGVQLLSDFSGRPVPEGERDAAVRLVELGAGMPVALRVLGARLRRNRRLTWGALAAELEDENQRLAGLSDGRGNSVSVVLATAYRELAPEQAHAYRVLGWLPTRTFDGGTAAAALGTNAEEALGLLDALTRAGLLNVTEEGRYGFHDLVRLHARERAEAEEPEGARRVLVERVTTHFLALTAFADRAIRADRLRIARLTELLDASVDPFTGPSAPPPLAWLVAERDTVLAVLREANRAGLHAWVWPLAEAFTALFLHRRDVRAWRETLLLGADSAAEAGEVAAEARLRSLLSRPLLDLDEDERARTELERAERCAELSGHTVLRASVAEFFGRYWDRHEPPRAIDAYRRSLTLNEEAGEERGAAIAAFFLGCAQDAAGEHLAAQATLERAHAELLALDDLRMAARAEAAIGAVHGHLGDDALAVAVLRRAADALRAAEAGHYEAETLVRLARLVERTGGDQATVREYVARAAGLWEETGHPEAGRLARWRDRLDGGGVNG</sequence>
<gene>
    <name evidence="2" type="ORF">FH715_17435</name>
</gene>
<dbReference type="EMBL" id="VDGT01000012">
    <property type="protein sequence ID" value="TNM28812.1"/>
    <property type="molecule type" value="Genomic_DNA"/>
</dbReference>
<organism evidence="2 3">
    <name type="scientific">Streptomyces sedi</name>
    <dbReference type="NCBI Taxonomy" id="555059"/>
    <lineage>
        <taxon>Bacteria</taxon>
        <taxon>Bacillati</taxon>
        <taxon>Actinomycetota</taxon>
        <taxon>Actinomycetes</taxon>
        <taxon>Kitasatosporales</taxon>
        <taxon>Streptomycetaceae</taxon>
        <taxon>Streptomyces</taxon>
    </lineage>
</organism>
<keyword evidence="3" id="KW-1185">Reference proteome</keyword>
<dbReference type="PANTHER" id="PTHR47691">
    <property type="entry name" value="REGULATOR-RELATED"/>
    <property type="match status" value="1"/>
</dbReference>
<dbReference type="Gene3D" id="3.40.50.300">
    <property type="entry name" value="P-loop containing nucleotide triphosphate hydrolases"/>
    <property type="match status" value="1"/>
</dbReference>
<dbReference type="Gene3D" id="1.25.40.10">
    <property type="entry name" value="Tetratricopeptide repeat domain"/>
    <property type="match status" value="1"/>
</dbReference>
<protein>
    <submittedName>
        <fullName evidence="2">Uncharacterized protein</fullName>
    </submittedName>
</protein>
<dbReference type="InterPro" id="IPR027417">
    <property type="entry name" value="P-loop_NTPase"/>
</dbReference>
<evidence type="ECO:0000313" key="2">
    <source>
        <dbReference type="EMBL" id="TNM28812.1"/>
    </source>
</evidence>
<dbReference type="AlphaFoldDB" id="A0A5C4UYZ1"/>
<evidence type="ECO:0000313" key="3">
    <source>
        <dbReference type="Proteomes" id="UP000311713"/>
    </source>
</evidence>
<dbReference type="PANTHER" id="PTHR47691:SF3">
    <property type="entry name" value="HTH-TYPE TRANSCRIPTIONAL REGULATOR RV0890C-RELATED"/>
    <property type="match status" value="1"/>
</dbReference>
<proteinExistence type="predicted"/>
<name>A0A5C4UYZ1_9ACTN</name>
<dbReference type="SUPFAM" id="SSF48452">
    <property type="entry name" value="TPR-like"/>
    <property type="match status" value="1"/>
</dbReference>
<dbReference type="InterPro" id="IPR011990">
    <property type="entry name" value="TPR-like_helical_dom_sf"/>
</dbReference>
<dbReference type="PRINTS" id="PR00364">
    <property type="entry name" value="DISEASERSIST"/>
</dbReference>
<comment type="caution">
    <text evidence="2">The sequence shown here is derived from an EMBL/GenBank/DDBJ whole genome shotgun (WGS) entry which is preliminary data.</text>
</comment>
<accession>A0A5C4UYZ1</accession>